<reference evidence="3 4" key="1">
    <citation type="submission" date="2018-04" db="EMBL/GenBank/DDBJ databases">
        <title>Novel actinobacteria from marine sediment.</title>
        <authorList>
            <person name="Ng Z.Y."/>
            <person name="Tan G.Y.A."/>
        </authorList>
    </citation>
    <scope>NUCLEOTIDE SEQUENCE [LARGE SCALE GENOMIC DNA]</scope>
    <source>
        <strain evidence="3 4">TPS81</strain>
    </source>
</reference>
<feature type="transmembrane region" description="Helical" evidence="1">
    <location>
        <begin position="181"/>
        <end position="209"/>
    </location>
</feature>
<dbReference type="AlphaFoldDB" id="A0A368T3H8"/>
<dbReference type="InterPro" id="IPR007349">
    <property type="entry name" value="DUF418"/>
</dbReference>
<keyword evidence="1" id="KW-0812">Transmembrane</keyword>
<dbReference type="PANTHER" id="PTHR30590">
    <property type="entry name" value="INNER MEMBRANE PROTEIN"/>
    <property type="match status" value="1"/>
</dbReference>
<evidence type="ECO:0000259" key="2">
    <source>
        <dbReference type="Pfam" id="PF04235"/>
    </source>
</evidence>
<keyword evidence="1" id="KW-0472">Membrane</keyword>
<dbReference type="OrthoDB" id="2388539at2"/>
<proteinExistence type="predicted"/>
<dbReference type="PANTHER" id="PTHR30590:SF2">
    <property type="entry name" value="INNER MEMBRANE PROTEIN"/>
    <property type="match status" value="1"/>
</dbReference>
<dbReference type="Pfam" id="PF04235">
    <property type="entry name" value="DUF418"/>
    <property type="match status" value="1"/>
</dbReference>
<accession>A0A368T3H8</accession>
<evidence type="ECO:0000313" key="4">
    <source>
        <dbReference type="Proteomes" id="UP000253318"/>
    </source>
</evidence>
<gene>
    <name evidence="3" type="ORF">DEF24_15550</name>
</gene>
<dbReference type="Proteomes" id="UP000253318">
    <property type="component" value="Unassembled WGS sequence"/>
</dbReference>
<feature type="transmembrane region" description="Helical" evidence="1">
    <location>
        <begin position="221"/>
        <end position="244"/>
    </location>
</feature>
<dbReference type="InterPro" id="IPR052529">
    <property type="entry name" value="Bact_Transport_Assoc"/>
</dbReference>
<keyword evidence="1" id="KW-1133">Transmembrane helix</keyword>
<evidence type="ECO:0000313" key="3">
    <source>
        <dbReference type="EMBL" id="RCV57170.1"/>
    </source>
</evidence>
<name>A0A368T3H8_9ACTN</name>
<feature type="transmembrane region" description="Helical" evidence="1">
    <location>
        <begin position="307"/>
        <end position="327"/>
    </location>
</feature>
<evidence type="ECO:0000256" key="1">
    <source>
        <dbReference type="SAM" id="Phobius"/>
    </source>
</evidence>
<feature type="transmembrane region" description="Helical" evidence="1">
    <location>
        <begin position="333"/>
        <end position="355"/>
    </location>
</feature>
<feature type="domain" description="DUF418" evidence="2">
    <location>
        <begin position="208"/>
        <end position="374"/>
    </location>
</feature>
<sequence>MLLLIALANSAYYLWASERGPESIHPVDGTLLDRVAQVVIITAVDERVYPMFAFLFGYGVVQLLNRQLASGVPERSARALLRRRHLWMVAFGFVHAALLWMGDIIGTYGLVGLLMCALFLRRRDRTLLVWAAVGAGLMTLSAAAMAAAGLLDPAGAEVDILAPLVANIAATDYLASVGPRILVWTIIVAVQGFLGLAVLVAVLLAFWAARHRVLEEPGRHLRLLRTVAVGGISIGWASALPYALHHVGVLSVPAGVGPALSAPLGVTGLFAGLGYVALFGLVAHRLSERAARGRVATVVTAVGKRSMSAYLAQSVLCAPLLAAWGLGLGGQFGSWQMAAFATGVWLVTVLGAYALERAGRRGPAETALRRLAYRRPAERARAEAA</sequence>
<feature type="transmembrane region" description="Helical" evidence="1">
    <location>
        <begin position="127"/>
        <end position="151"/>
    </location>
</feature>
<protein>
    <recommendedName>
        <fullName evidence="2">DUF418 domain-containing protein</fullName>
    </recommendedName>
</protein>
<feature type="transmembrane region" description="Helical" evidence="1">
    <location>
        <begin position="264"/>
        <end position="286"/>
    </location>
</feature>
<comment type="caution">
    <text evidence="3">The sequence shown here is derived from an EMBL/GenBank/DDBJ whole genome shotgun (WGS) entry which is preliminary data.</text>
</comment>
<organism evidence="3 4">
    <name type="scientific">Marinitenerispora sediminis</name>
    <dbReference type="NCBI Taxonomy" id="1931232"/>
    <lineage>
        <taxon>Bacteria</taxon>
        <taxon>Bacillati</taxon>
        <taxon>Actinomycetota</taxon>
        <taxon>Actinomycetes</taxon>
        <taxon>Streptosporangiales</taxon>
        <taxon>Nocardiopsidaceae</taxon>
        <taxon>Marinitenerispora</taxon>
    </lineage>
</organism>
<keyword evidence="4" id="KW-1185">Reference proteome</keyword>
<dbReference type="EMBL" id="QEIN01000116">
    <property type="protein sequence ID" value="RCV57170.1"/>
    <property type="molecule type" value="Genomic_DNA"/>
</dbReference>
<feature type="transmembrane region" description="Helical" evidence="1">
    <location>
        <begin position="86"/>
        <end position="115"/>
    </location>
</feature>